<organism evidence="2 3">
    <name type="scientific">Novilysobacter avium</name>
    <dbReference type="NCBI Taxonomy" id="2781023"/>
    <lineage>
        <taxon>Bacteria</taxon>
        <taxon>Pseudomonadati</taxon>
        <taxon>Pseudomonadota</taxon>
        <taxon>Gammaproteobacteria</taxon>
        <taxon>Lysobacterales</taxon>
        <taxon>Lysobacteraceae</taxon>
        <taxon>Novilysobacter</taxon>
    </lineage>
</organism>
<dbReference type="EMBL" id="CP063657">
    <property type="protein sequence ID" value="QOW22115.1"/>
    <property type="molecule type" value="Genomic_DNA"/>
</dbReference>
<proteinExistence type="predicted"/>
<accession>A0A7S6ZUM1</accession>
<keyword evidence="1" id="KW-0472">Membrane</keyword>
<sequence length="177" mass="18869">MKTDGPVFGEKSLSKLAAVFDSREQAEDVAARLRQQFNLDGAQLQVISPEDPHPGRKIEPESRGIRQTAIKAHITFAILGIIAGLVIFAILRGMHITAVTSSPLAVAGVLVFFGAVFGLFAGGLITLRPDQDHVVMKVREALDSGRFVIVASPTDHSQRGQLSDALRTESGDVAGSL</sequence>
<name>A0A7S6ZUM1_9GAMM</name>
<feature type="transmembrane region" description="Helical" evidence="1">
    <location>
        <begin position="103"/>
        <end position="127"/>
    </location>
</feature>
<dbReference type="RefSeq" id="WP_194034661.1">
    <property type="nucleotide sequence ID" value="NZ_CP063657.1"/>
</dbReference>
<protein>
    <submittedName>
        <fullName evidence="2">Riboflavin biosynthesis protein RibA</fullName>
    </submittedName>
</protein>
<dbReference type="Proteomes" id="UP000593932">
    <property type="component" value="Chromosome"/>
</dbReference>
<feature type="transmembrane region" description="Helical" evidence="1">
    <location>
        <begin position="72"/>
        <end position="91"/>
    </location>
</feature>
<evidence type="ECO:0000313" key="3">
    <source>
        <dbReference type="Proteomes" id="UP000593932"/>
    </source>
</evidence>
<reference evidence="2 3" key="1">
    <citation type="submission" date="2020-10" db="EMBL/GenBank/DDBJ databases">
        <title>complete genome sequencing of Lysobacter sp. H23M41.</title>
        <authorList>
            <person name="Bae J.-W."/>
            <person name="Lee S.-Y."/>
        </authorList>
    </citation>
    <scope>NUCLEOTIDE SEQUENCE [LARGE SCALE GENOMIC DNA]</scope>
    <source>
        <strain evidence="2 3">H23M41</strain>
    </source>
</reference>
<evidence type="ECO:0000313" key="2">
    <source>
        <dbReference type="EMBL" id="QOW22115.1"/>
    </source>
</evidence>
<keyword evidence="1" id="KW-1133">Transmembrane helix</keyword>
<keyword evidence="3" id="KW-1185">Reference proteome</keyword>
<evidence type="ECO:0000256" key="1">
    <source>
        <dbReference type="SAM" id="Phobius"/>
    </source>
</evidence>
<keyword evidence="1" id="KW-0812">Transmembrane</keyword>
<gene>
    <name evidence="2" type="ORF">INQ42_00305</name>
</gene>